<comment type="caution">
    <text evidence="2">The sequence shown here is derived from an EMBL/GenBank/DDBJ whole genome shotgun (WGS) entry which is preliminary data.</text>
</comment>
<proteinExistence type="predicted"/>
<dbReference type="Proteomes" id="UP000239724">
    <property type="component" value="Unassembled WGS sequence"/>
</dbReference>
<keyword evidence="1" id="KW-1133">Transmembrane helix</keyword>
<dbReference type="RefSeq" id="WP_104520948.1">
    <property type="nucleotide sequence ID" value="NZ_NHRY01000229.1"/>
</dbReference>
<keyword evidence="1" id="KW-0812">Transmembrane</keyword>
<organism evidence="2 3">
    <name type="scientific">Rhodopila globiformis</name>
    <name type="common">Rhodopseudomonas globiformis</name>
    <dbReference type="NCBI Taxonomy" id="1071"/>
    <lineage>
        <taxon>Bacteria</taxon>
        <taxon>Pseudomonadati</taxon>
        <taxon>Pseudomonadota</taxon>
        <taxon>Alphaproteobacteria</taxon>
        <taxon>Acetobacterales</taxon>
        <taxon>Acetobacteraceae</taxon>
        <taxon>Rhodopila</taxon>
    </lineage>
</organism>
<evidence type="ECO:0000256" key="1">
    <source>
        <dbReference type="SAM" id="Phobius"/>
    </source>
</evidence>
<feature type="transmembrane region" description="Helical" evidence="1">
    <location>
        <begin position="54"/>
        <end position="71"/>
    </location>
</feature>
<keyword evidence="1" id="KW-0472">Membrane</keyword>
<gene>
    <name evidence="2" type="ORF">CCS01_21895</name>
</gene>
<accession>A0A2S6N3X9</accession>
<dbReference type="EMBL" id="NHRY01000229">
    <property type="protein sequence ID" value="PPQ29331.1"/>
    <property type="molecule type" value="Genomic_DNA"/>
</dbReference>
<sequence>MDKKPPPDLEMTLEGEFVSPPTPPLTTRIMFWAVVTAAIAGAVCIAALALWVALSVLPIVLGALVVAYVVYRYRLWRAGISVGRQPDLWRP</sequence>
<feature type="transmembrane region" description="Helical" evidence="1">
    <location>
        <begin position="29"/>
        <end position="48"/>
    </location>
</feature>
<dbReference type="OrthoDB" id="1362906at28211"/>
<keyword evidence="3" id="KW-1185">Reference proteome</keyword>
<name>A0A2S6N3X9_RHOGL</name>
<evidence type="ECO:0000313" key="2">
    <source>
        <dbReference type="EMBL" id="PPQ29331.1"/>
    </source>
</evidence>
<reference evidence="2 3" key="1">
    <citation type="journal article" date="2018" name="Arch. Microbiol.">
        <title>New insights into the metabolic potential of the phototrophic purple bacterium Rhodopila globiformis DSM 161(T) from its draft genome sequence and evidence for a vanadium-dependent nitrogenase.</title>
        <authorList>
            <person name="Imhoff J.F."/>
            <person name="Rahn T."/>
            <person name="Kunzel S."/>
            <person name="Neulinger S.C."/>
        </authorList>
    </citation>
    <scope>NUCLEOTIDE SEQUENCE [LARGE SCALE GENOMIC DNA]</scope>
    <source>
        <strain evidence="2 3">DSM 161</strain>
    </source>
</reference>
<evidence type="ECO:0000313" key="3">
    <source>
        <dbReference type="Proteomes" id="UP000239724"/>
    </source>
</evidence>
<dbReference type="AlphaFoldDB" id="A0A2S6N3X9"/>
<protein>
    <submittedName>
        <fullName evidence="2">Uncharacterized protein</fullName>
    </submittedName>
</protein>